<dbReference type="AlphaFoldDB" id="A0A543E366"/>
<dbReference type="OrthoDB" id="514320at2"/>
<evidence type="ECO:0000313" key="5">
    <source>
        <dbReference type="Proteomes" id="UP000315677"/>
    </source>
</evidence>
<dbReference type="Pfam" id="PF01510">
    <property type="entry name" value="Amidase_2"/>
    <property type="match status" value="1"/>
</dbReference>
<dbReference type="Proteomes" id="UP000315677">
    <property type="component" value="Unassembled WGS sequence"/>
</dbReference>
<dbReference type="SMART" id="SM00701">
    <property type="entry name" value="PGRP"/>
    <property type="match status" value="1"/>
</dbReference>
<dbReference type="InterPro" id="IPR036505">
    <property type="entry name" value="Amidase/PGRP_sf"/>
</dbReference>
<reference evidence="4 5" key="1">
    <citation type="submission" date="2019-06" db="EMBL/GenBank/DDBJ databases">
        <title>Sequencing the genomes of 1000 actinobacteria strains.</title>
        <authorList>
            <person name="Klenk H.-P."/>
        </authorList>
    </citation>
    <scope>NUCLEOTIDE SEQUENCE [LARGE SCALE GENOMIC DNA]</scope>
    <source>
        <strain evidence="4 5">DSM 45301</strain>
    </source>
</reference>
<dbReference type="GO" id="GO:0008745">
    <property type="term" value="F:N-acetylmuramoyl-L-alanine amidase activity"/>
    <property type="evidence" value="ECO:0007669"/>
    <property type="project" value="InterPro"/>
</dbReference>
<dbReference type="SMART" id="SM00644">
    <property type="entry name" value="Ami_2"/>
    <property type="match status" value="1"/>
</dbReference>
<sequence length="339" mass="36701">MAPDLPRRSVLVGGLVLAGSFGGLVRPARALAAESPEIIGCDEWGARPNRDVIPVWNEPPIRIIVHHTATANVEDVSRAAADEVARLIQGFHMDRRGWIDTGQNFTISRGGFVLEGRHRSLEVLRSGRRHVEGAHCTGQNVVAVGIENEGTYTGEKPPDALWESLRATCAYICRQYEIRPTEIVGHRDFKDTACPGNALYGMLPTLRGEVAGVLGERLSGKDARRASWPLLRTDDRGAAVQAAQHLLRAVGMAAVRADGHFDARTTDAVRRFQTAHRTEEVNGMLGGESWPLLVTAEGGDPAEVELAVRALTPAKAVRASSLSGADDWLRLLDAAARRP</sequence>
<dbReference type="Pfam" id="PF01471">
    <property type="entry name" value="PG_binding_1"/>
    <property type="match status" value="1"/>
</dbReference>
<evidence type="ECO:0000259" key="2">
    <source>
        <dbReference type="SMART" id="SM00644"/>
    </source>
</evidence>
<keyword evidence="5" id="KW-1185">Reference proteome</keyword>
<dbReference type="InterPro" id="IPR036366">
    <property type="entry name" value="PGBDSf"/>
</dbReference>
<comment type="caution">
    <text evidence="4">The sequence shown here is derived from an EMBL/GenBank/DDBJ whole genome shotgun (WGS) entry which is preliminary data.</text>
</comment>
<dbReference type="InterPro" id="IPR036365">
    <property type="entry name" value="PGBD-like_sf"/>
</dbReference>
<dbReference type="Gene3D" id="3.40.80.10">
    <property type="entry name" value="Peptidoglycan recognition protein-like"/>
    <property type="match status" value="1"/>
</dbReference>
<name>A0A543E366_9PSEU</name>
<dbReference type="SUPFAM" id="SSF47090">
    <property type="entry name" value="PGBD-like"/>
    <property type="match status" value="1"/>
</dbReference>
<comment type="similarity">
    <text evidence="1">Belongs to the N-acetylmuramoyl-L-alanine amidase 2 family.</text>
</comment>
<dbReference type="RefSeq" id="WP_142052696.1">
    <property type="nucleotide sequence ID" value="NZ_VFPA01000001.1"/>
</dbReference>
<feature type="domain" description="Peptidoglycan recognition protein family" evidence="3">
    <location>
        <begin position="36"/>
        <end position="190"/>
    </location>
</feature>
<dbReference type="InterPro" id="IPR002477">
    <property type="entry name" value="Peptidoglycan-bd-like"/>
</dbReference>
<dbReference type="SUPFAM" id="SSF55846">
    <property type="entry name" value="N-acetylmuramoyl-L-alanine amidase-like"/>
    <property type="match status" value="1"/>
</dbReference>
<accession>A0A543E366</accession>
<gene>
    <name evidence="4" type="ORF">FB558_2829</name>
</gene>
<dbReference type="InterPro" id="IPR015510">
    <property type="entry name" value="PGRP"/>
</dbReference>
<evidence type="ECO:0000259" key="3">
    <source>
        <dbReference type="SMART" id="SM00701"/>
    </source>
</evidence>
<protein>
    <submittedName>
        <fullName evidence="4">N-acetyl-anhydromuramyl-L-alanine amidase AmpD</fullName>
    </submittedName>
</protein>
<dbReference type="GO" id="GO:0009253">
    <property type="term" value="P:peptidoglycan catabolic process"/>
    <property type="evidence" value="ECO:0007669"/>
    <property type="project" value="InterPro"/>
</dbReference>
<evidence type="ECO:0000313" key="4">
    <source>
        <dbReference type="EMBL" id="TQM16027.1"/>
    </source>
</evidence>
<dbReference type="PANTHER" id="PTHR11022:SF41">
    <property type="entry name" value="PEPTIDOGLYCAN-RECOGNITION PROTEIN LC-RELATED"/>
    <property type="match status" value="1"/>
</dbReference>
<dbReference type="Gene3D" id="1.10.101.10">
    <property type="entry name" value="PGBD-like superfamily/PGBD"/>
    <property type="match status" value="1"/>
</dbReference>
<evidence type="ECO:0000256" key="1">
    <source>
        <dbReference type="ARBA" id="ARBA00007553"/>
    </source>
</evidence>
<feature type="domain" description="N-acetylmuramoyl-L-alanine amidase" evidence="2">
    <location>
        <begin position="45"/>
        <end position="196"/>
    </location>
</feature>
<dbReference type="PANTHER" id="PTHR11022">
    <property type="entry name" value="PEPTIDOGLYCAN RECOGNITION PROTEIN"/>
    <property type="match status" value="1"/>
</dbReference>
<dbReference type="InterPro" id="IPR002502">
    <property type="entry name" value="Amidase_domain"/>
</dbReference>
<dbReference type="GO" id="GO:0008270">
    <property type="term" value="F:zinc ion binding"/>
    <property type="evidence" value="ECO:0007669"/>
    <property type="project" value="InterPro"/>
</dbReference>
<dbReference type="CDD" id="cd06583">
    <property type="entry name" value="PGRP"/>
    <property type="match status" value="1"/>
</dbReference>
<proteinExistence type="inferred from homology"/>
<organism evidence="4 5">
    <name type="scientific">Pseudonocardia kunmingensis</name>
    <dbReference type="NCBI Taxonomy" id="630975"/>
    <lineage>
        <taxon>Bacteria</taxon>
        <taxon>Bacillati</taxon>
        <taxon>Actinomycetota</taxon>
        <taxon>Actinomycetes</taxon>
        <taxon>Pseudonocardiales</taxon>
        <taxon>Pseudonocardiaceae</taxon>
        <taxon>Pseudonocardia</taxon>
    </lineage>
</organism>
<dbReference type="EMBL" id="VFPA01000001">
    <property type="protein sequence ID" value="TQM16027.1"/>
    <property type="molecule type" value="Genomic_DNA"/>
</dbReference>
<dbReference type="InterPro" id="IPR006619">
    <property type="entry name" value="PGRP_domain_met/bac"/>
</dbReference>